<keyword evidence="4" id="KW-1185">Reference proteome</keyword>
<evidence type="ECO:0000313" key="4">
    <source>
        <dbReference type="Proteomes" id="UP000543598"/>
    </source>
</evidence>
<dbReference type="InterPro" id="IPR042171">
    <property type="entry name" value="Acyl-CoA_hotdog"/>
</dbReference>
<sequence length="276" mass="29797">MKEPLVMGESALERDSRLRQVDDGVLEGEVSLGWCIGDAANGGYALSLGLRALAAVLPLPDPLSSTAHYVRPLAHGPVRIEVETMRIGRTLARGVARMLQDGDECVRVIAVFGTLPQVPAEPLYAEPCDILLAPIADCTPLVLNTPGGLTAHVRARFDTRYDPGSVGWARGTPTGRPVLSAWVRAEDGSEPDRFLLPVVADALPCTAFDLAVEQRVLTVELTVHQRAVPAPGWLACSYRSRLVADGFMEEDGEFWDSTGRLVGMSRQLAILPRQNP</sequence>
<dbReference type="Pfam" id="PF13622">
    <property type="entry name" value="4HBT_3"/>
    <property type="match status" value="1"/>
</dbReference>
<reference evidence="3 4" key="1">
    <citation type="submission" date="2020-05" db="EMBL/GenBank/DDBJ databases">
        <title>MicrobeNet Type strains.</title>
        <authorList>
            <person name="Nicholson A.C."/>
        </authorList>
    </citation>
    <scope>NUCLEOTIDE SEQUENCE [LARGE SCALE GENOMIC DNA]</scope>
    <source>
        <strain evidence="3 4">JCM 14282</strain>
    </source>
</reference>
<evidence type="ECO:0000259" key="2">
    <source>
        <dbReference type="Pfam" id="PF20789"/>
    </source>
</evidence>
<evidence type="ECO:0000313" key="3">
    <source>
        <dbReference type="EMBL" id="NNH03872.1"/>
    </source>
</evidence>
<dbReference type="InterPro" id="IPR049450">
    <property type="entry name" value="ACOT8-like_C"/>
</dbReference>
<dbReference type="InterPro" id="IPR029069">
    <property type="entry name" value="HotDog_dom_sf"/>
</dbReference>
<dbReference type="EMBL" id="JABEMB010000009">
    <property type="protein sequence ID" value="NNH03872.1"/>
    <property type="molecule type" value="Genomic_DNA"/>
</dbReference>
<feature type="domain" description="Acyl-CoA thioesterase-like N-terminal HotDog" evidence="1">
    <location>
        <begin position="32"/>
        <end position="113"/>
    </location>
</feature>
<dbReference type="AlphaFoldDB" id="A0A7Y2M0D1"/>
<protein>
    <submittedName>
        <fullName evidence="3">Thioesterase family protein</fullName>
    </submittedName>
</protein>
<evidence type="ECO:0000259" key="1">
    <source>
        <dbReference type="Pfam" id="PF13622"/>
    </source>
</evidence>
<proteinExistence type="predicted"/>
<organism evidence="3 4">
    <name type="scientific">Microbacterium ulmi</name>
    <dbReference type="NCBI Taxonomy" id="179095"/>
    <lineage>
        <taxon>Bacteria</taxon>
        <taxon>Bacillati</taxon>
        <taxon>Actinomycetota</taxon>
        <taxon>Actinomycetes</taxon>
        <taxon>Micrococcales</taxon>
        <taxon>Microbacteriaceae</taxon>
        <taxon>Microbacterium</taxon>
    </lineage>
</organism>
<dbReference type="Pfam" id="PF20789">
    <property type="entry name" value="4HBT_3C"/>
    <property type="match status" value="1"/>
</dbReference>
<name>A0A7Y2M0D1_9MICO</name>
<dbReference type="InterPro" id="IPR049449">
    <property type="entry name" value="TesB_ACOT8-like_N"/>
</dbReference>
<dbReference type="InterPro" id="IPR052389">
    <property type="entry name" value="Sec_Metab_Biosynth-Assoc"/>
</dbReference>
<dbReference type="PANTHER" id="PTHR38110:SF1">
    <property type="entry name" value="THIOESTERASE DOMAIN-CONTAINING PROTEIN"/>
    <property type="match status" value="1"/>
</dbReference>
<comment type="caution">
    <text evidence="3">The sequence shown here is derived from an EMBL/GenBank/DDBJ whole genome shotgun (WGS) entry which is preliminary data.</text>
</comment>
<dbReference type="SUPFAM" id="SSF54637">
    <property type="entry name" value="Thioesterase/thiol ester dehydrase-isomerase"/>
    <property type="match status" value="2"/>
</dbReference>
<feature type="domain" description="Acyl-CoA thioesterase-like C-terminal" evidence="2">
    <location>
        <begin position="140"/>
        <end position="270"/>
    </location>
</feature>
<dbReference type="Proteomes" id="UP000543598">
    <property type="component" value="Unassembled WGS sequence"/>
</dbReference>
<gene>
    <name evidence="3" type="ORF">HLA99_08430</name>
</gene>
<dbReference type="Gene3D" id="2.40.160.210">
    <property type="entry name" value="Acyl-CoA thioesterase, double hotdog domain"/>
    <property type="match status" value="1"/>
</dbReference>
<dbReference type="RefSeq" id="WP_167038177.1">
    <property type="nucleotide sequence ID" value="NZ_BAAANA010000001.1"/>
</dbReference>
<dbReference type="PANTHER" id="PTHR38110">
    <property type="entry name" value="CHROMOSOME 23, WHOLE GENOME SHOTGUN SEQUENCE"/>
    <property type="match status" value="1"/>
</dbReference>
<accession>A0A7Y2M0D1</accession>